<accession>A0A811UXN6</accession>
<gene>
    <name evidence="2" type="ORF">CCAP1982_LOCUS11867</name>
</gene>
<feature type="non-terminal residue" evidence="2">
    <location>
        <position position="59"/>
    </location>
</feature>
<evidence type="ECO:0000313" key="2">
    <source>
        <dbReference type="EMBL" id="CAD7003411.1"/>
    </source>
</evidence>
<name>A0A811UXN6_CERCA</name>
<evidence type="ECO:0000256" key="1">
    <source>
        <dbReference type="SAM" id="MobiDB-lite"/>
    </source>
</evidence>
<feature type="region of interest" description="Disordered" evidence="1">
    <location>
        <begin position="1"/>
        <end position="45"/>
    </location>
</feature>
<dbReference type="EMBL" id="CAJHJT010000034">
    <property type="protein sequence ID" value="CAD7003411.1"/>
    <property type="molecule type" value="Genomic_DNA"/>
</dbReference>
<feature type="non-terminal residue" evidence="2">
    <location>
        <position position="1"/>
    </location>
</feature>
<feature type="compositionally biased region" description="Acidic residues" evidence="1">
    <location>
        <begin position="11"/>
        <end position="23"/>
    </location>
</feature>
<reference evidence="2" key="1">
    <citation type="submission" date="2020-11" db="EMBL/GenBank/DDBJ databases">
        <authorList>
            <person name="Whitehead M."/>
        </authorList>
    </citation>
    <scope>NUCLEOTIDE SEQUENCE</scope>
    <source>
        <strain evidence="2">EGII</strain>
    </source>
</reference>
<comment type="caution">
    <text evidence="2">The sequence shown here is derived from an EMBL/GenBank/DDBJ whole genome shotgun (WGS) entry which is preliminary data.</text>
</comment>
<sequence length="59" mass="6695">SEVNDKNYNDDGSDESGADDQTENEMKSSHLHLPSVQQKSRQRCELDRAGRTENCWLAV</sequence>
<organism evidence="2 3">
    <name type="scientific">Ceratitis capitata</name>
    <name type="common">Mediterranean fruit fly</name>
    <name type="synonym">Tephritis capitata</name>
    <dbReference type="NCBI Taxonomy" id="7213"/>
    <lineage>
        <taxon>Eukaryota</taxon>
        <taxon>Metazoa</taxon>
        <taxon>Ecdysozoa</taxon>
        <taxon>Arthropoda</taxon>
        <taxon>Hexapoda</taxon>
        <taxon>Insecta</taxon>
        <taxon>Pterygota</taxon>
        <taxon>Neoptera</taxon>
        <taxon>Endopterygota</taxon>
        <taxon>Diptera</taxon>
        <taxon>Brachycera</taxon>
        <taxon>Muscomorpha</taxon>
        <taxon>Tephritoidea</taxon>
        <taxon>Tephritidae</taxon>
        <taxon>Ceratitis</taxon>
        <taxon>Ceratitis</taxon>
    </lineage>
</organism>
<protein>
    <submittedName>
        <fullName evidence="2">(Mediterranean fruit fly) hypothetical protein</fullName>
    </submittedName>
</protein>
<dbReference type="AlphaFoldDB" id="A0A811UXN6"/>
<evidence type="ECO:0000313" key="3">
    <source>
        <dbReference type="Proteomes" id="UP000606786"/>
    </source>
</evidence>
<keyword evidence="3" id="KW-1185">Reference proteome</keyword>
<dbReference type="Proteomes" id="UP000606786">
    <property type="component" value="Unassembled WGS sequence"/>
</dbReference>
<proteinExistence type="predicted"/>